<dbReference type="InterPro" id="IPR036249">
    <property type="entry name" value="Thioredoxin-like_sf"/>
</dbReference>
<dbReference type="AlphaFoldDB" id="A0A3R8T3Z6"/>
<protein>
    <submittedName>
        <fullName evidence="2">Thioredoxin</fullName>
    </submittedName>
</protein>
<dbReference type="EMBL" id="RRUE01000001">
    <property type="protein sequence ID" value="RRN45777.1"/>
    <property type="molecule type" value="Genomic_DNA"/>
</dbReference>
<accession>A0A3R8T3Z6</accession>
<dbReference type="InterPro" id="IPR013766">
    <property type="entry name" value="Thioredoxin_domain"/>
</dbReference>
<comment type="caution">
    <text evidence="2">The sequence shown here is derived from an EMBL/GenBank/DDBJ whole genome shotgun (WGS) entry which is preliminary data.</text>
</comment>
<evidence type="ECO:0000313" key="2">
    <source>
        <dbReference type="EMBL" id="RRN45777.1"/>
    </source>
</evidence>
<feature type="domain" description="Thioredoxin" evidence="1">
    <location>
        <begin position="22"/>
        <end position="79"/>
    </location>
</feature>
<sequence length="129" mass="13822">MSDSPDLIHRPAGTVRMVVSCLCADWCGTCRDYRAVLAGEASRHSDSAFVWLDVEDDADLVGDLDVETFPTLLVTAGDEVLFYGAVLPGAEHLHRLLAVLQAQGQQPVPVDEGVFTLAGRLNSLIGVQS</sequence>
<name>A0A3R8T3Z6_9BURK</name>
<dbReference type="CDD" id="cd02947">
    <property type="entry name" value="TRX_family"/>
    <property type="match status" value="1"/>
</dbReference>
<evidence type="ECO:0000313" key="3">
    <source>
        <dbReference type="Proteomes" id="UP000270261"/>
    </source>
</evidence>
<proteinExistence type="predicted"/>
<gene>
    <name evidence="2" type="ORF">EHV23_06455</name>
</gene>
<dbReference type="SUPFAM" id="SSF52833">
    <property type="entry name" value="Thioredoxin-like"/>
    <property type="match status" value="1"/>
</dbReference>
<reference evidence="2 3" key="1">
    <citation type="submission" date="2018-11" db="EMBL/GenBank/DDBJ databases">
        <title>Genome sequencing of Lautropia sp. KCOM 2505 (= ChDC F240).</title>
        <authorList>
            <person name="Kook J.-K."/>
            <person name="Park S.-N."/>
            <person name="Lim Y.K."/>
        </authorList>
    </citation>
    <scope>NUCLEOTIDE SEQUENCE [LARGE SCALE GENOMIC DNA]</scope>
    <source>
        <strain evidence="2 3">KCOM 2505</strain>
    </source>
</reference>
<organism evidence="2 3">
    <name type="scientific">Lautropia dentalis</name>
    <dbReference type="NCBI Taxonomy" id="2490857"/>
    <lineage>
        <taxon>Bacteria</taxon>
        <taxon>Pseudomonadati</taxon>
        <taxon>Pseudomonadota</taxon>
        <taxon>Betaproteobacteria</taxon>
        <taxon>Burkholderiales</taxon>
        <taxon>Burkholderiaceae</taxon>
        <taxon>Lautropia</taxon>
    </lineage>
</organism>
<dbReference type="Proteomes" id="UP000270261">
    <property type="component" value="Unassembled WGS sequence"/>
</dbReference>
<evidence type="ECO:0000259" key="1">
    <source>
        <dbReference type="Pfam" id="PF00085"/>
    </source>
</evidence>
<dbReference type="Pfam" id="PF00085">
    <property type="entry name" value="Thioredoxin"/>
    <property type="match status" value="1"/>
</dbReference>
<dbReference type="Gene3D" id="3.40.30.10">
    <property type="entry name" value="Glutaredoxin"/>
    <property type="match status" value="1"/>
</dbReference>
<keyword evidence="3" id="KW-1185">Reference proteome</keyword>
<dbReference type="OrthoDB" id="8521206at2"/>
<dbReference type="RefSeq" id="WP_125095205.1">
    <property type="nucleotide sequence ID" value="NZ_RRUE01000001.1"/>
</dbReference>